<dbReference type="InterPro" id="IPR029044">
    <property type="entry name" value="Nucleotide-diphossugar_trans"/>
</dbReference>
<sequence>MSGDPPEFLTTYARLSSLDPRTVAAVALRYRADESVTLLSLMASGGTLTYDGVLAAARRVISGETDAKGSGLTDLDALAALARTIAGRPGPGPDYTESADLHQALRILGHRPRRKDDTHRLEAQTNLAAGRHDHVATILPQIKLDNDSRWMFETDLVSPEVGRPGSTEDEWLRSFNRLFTSRGLSPIGLLDGDGARFDRLRPADPPAKVAGDGPTVTIIMSVFKPDQSLFTALRSLIDQTWPHLEILMVDDCSGPEFTPLLTEAAAMDDRIELVVMPQNGGTYKIRNTAIARARGEFIGFQDSDDWSHPERIQRQLQPLLDDPALVASASRAVRVTGDIVTSKVGYPTVRPNASSLVFRRDIVMETLGAFDEVRKSADMEFGERIKTVFGRERIAAIKDPLALIQLSHASLSLEDFRFGWQDADRVFYRDAINHWHAQIAAGTESPLLDPAAPRRFAAPERFFGKGAPVTDAADVLLVSDWRPGTPRYHGNVQELTTLADAGLVTAVVHAEAMRYADDKRLPPSAAVLDLRNQGRIVTPAWRDDLRTRLVLVHDPELLSYPRPAVDVGLRADRVVIRAAYPPRAPGDDALVYEPRHVQQRVQDLFGAPAEWLPTNDSIAKALVADGADTVLEPQHLGVLNVRHIRRRGQRGGPRPIIGTTGIEPLAEDRPDWATLLGCFPDDDRLDVRIRDVRGALATIKRPALLPPNWLLDSAPLALFLRQLDVFVGLPRRTWGPEPMFAALTAMSQGCVVVLDPAYEPQFGEAAHYWGEEPTVATIRALLKDRPAYRAQQERGYEFVATELSPEIFTTRIGALVGAHNEENEAS</sequence>
<keyword evidence="3" id="KW-1185">Reference proteome</keyword>
<dbReference type="InterPro" id="IPR050834">
    <property type="entry name" value="Glycosyltransf_2"/>
</dbReference>
<dbReference type="RefSeq" id="WP_149689939.1">
    <property type="nucleotide sequence ID" value="NZ_SDPQ02000003.1"/>
</dbReference>
<dbReference type="Proteomes" id="UP000380867">
    <property type="component" value="Unassembled WGS sequence"/>
</dbReference>
<name>A0A5M4FA48_9ACTN</name>
<dbReference type="Pfam" id="PF00535">
    <property type="entry name" value="Glycos_transf_2"/>
    <property type="match status" value="1"/>
</dbReference>
<accession>A0A5M4FA48</accession>
<dbReference type="CDD" id="cd00761">
    <property type="entry name" value="Glyco_tranf_GTA_type"/>
    <property type="match status" value="1"/>
</dbReference>
<dbReference type="Gene3D" id="3.90.550.10">
    <property type="entry name" value="Spore Coat Polysaccharide Biosynthesis Protein SpsA, Chain A"/>
    <property type="match status" value="1"/>
</dbReference>
<dbReference type="SUPFAM" id="SSF53448">
    <property type="entry name" value="Nucleotide-diphospho-sugar transferases"/>
    <property type="match status" value="1"/>
</dbReference>
<dbReference type="OrthoDB" id="8549922at2"/>
<evidence type="ECO:0000259" key="1">
    <source>
        <dbReference type="Pfam" id="PF00535"/>
    </source>
</evidence>
<dbReference type="AlphaFoldDB" id="A0A5M4FA48"/>
<dbReference type="GO" id="GO:0016740">
    <property type="term" value="F:transferase activity"/>
    <property type="evidence" value="ECO:0007669"/>
    <property type="project" value="UniProtKB-KW"/>
</dbReference>
<dbReference type="EMBL" id="SDPQ02000003">
    <property type="protein sequence ID" value="KAA1395273.1"/>
    <property type="molecule type" value="Genomic_DNA"/>
</dbReference>
<proteinExistence type="predicted"/>
<organism evidence="2 3">
    <name type="scientific">Aeromicrobium ginsengisoli</name>
    <dbReference type="NCBI Taxonomy" id="363867"/>
    <lineage>
        <taxon>Bacteria</taxon>
        <taxon>Bacillati</taxon>
        <taxon>Actinomycetota</taxon>
        <taxon>Actinomycetes</taxon>
        <taxon>Propionibacteriales</taxon>
        <taxon>Nocardioidaceae</taxon>
        <taxon>Aeromicrobium</taxon>
    </lineage>
</organism>
<dbReference type="PANTHER" id="PTHR43685">
    <property type="entry name" value="GLYCOSYLTRANSFERASE"/>
    <property type="match status" value="1"/>
</dbReference>
<dbReference type="PANTHER" id="PTHR43685:SF2">
    <property type="entry name" value="GLYCOSYLTRANSFERASE 2-LIKE DOMAIN-CONTAINING PROTEIN"/>
    <property type="match status" value="1"/>
</dbReference>
<evidence type="ECO:0000313" key="2">
    <source>
        <dbReference type="EMBL" id="KAA1395273.1"/>
    </source>
</evidence>
<feature type="domain" description="Glycosyltransferase 2-like" evidence="1">
    <location>
        <begin position="217"/>
        <end position="334"/>
    </location>
</feature>
<reference evidence="2" key="1">
    <citation type="submission" date="2019-09" db="EMBL/GenBank/DDBJ databases">
        <authorList>
            <person name="Li J."/>
        </authorList>
    </citation>
    <scope>NUCLEOTIDE SEQUENCE [LARGE SCALE GENOMIC DNA]</scope>
    <source>
        <strain evidence="2">JCM 14732</strain>
    </source>
</reference>
<comment type="caution">
    <text evidence="2">The sequence shown here is derived from an EMBL/GenBank/DDBJ whole genome shotgun (WGS) entry which is preliminary data.</text>
</comment>
<dbReference type="InterPro" id="IPR001173">
    <property type="entry name" value="Glyco_trans_2-like"/>
</dbReference>
<evidence type="ECO:0000313" key="3">
    <source>
        <dbReference type="Proteomes" id="UP000380867"/>
    </source>
</evidence>
<protein>
    <submittedName>
        <fullName evidence="2">Glycosyltransferase family 2 protein</fullName>
    </submittedName>
</protein>
<gene>
    <name evidence="2" type="ORF">ESP70_013980</name>
</gene>